<evidence type="ECO:0000313" key="3">
    <source>
        <dbReference type="Proteomes" id="UP000193642"/>
    </source>
</evidence>
<comment type="caution">
    <text evidence="2">The sequence shown here is derived from an EMBL/GenBank/DDBJ whole genome shotgun (WGS) entry which is preliminary data.</text>
</comment>
<dbReference type="PANTHER" id="PTHR21255">
    <property type="entry name" value="T-COMPLEX-ASSOCIATED-TESTIS-EXPRESSED 1/ DYNEIN LIGHT CHAIN"/>
    <property type="match status" value="1"/>
</dbReference>
<dbReference type="AlphaFoldDB" id="A0A1Y2D047"/>
<dbReference type="Proteomes" id="UP000193642">
    <property type="component" value="Unassembled WGS sequence"/>
</dbReference>
<reference evidence="2 3" key="1">
    <citation type="submission" date="2016-07" db="EMBL/GenBank/DDBJ databases">
        <title>Pervasive Adenine N6-methylation of Active Genes in Fungi.</title>
        <authorList>
            <consortium name="DOE Joint Genome Institute"/>
            <person name="Mondo S.J."/>
            <person name="Dannebaum R.O."/>
            <person name="Kuo R.C."/>
            <person name="Labutti K."/>
            <person name="Haridas S."/>
            <person name="Kuo A."/>
            <person name="Salamov A."/>
            <person name="Ahrendt S.R."/>
            <person name="Lipzen A."/>
            <person name="Sullivan W."/>
            <person name="Andreopoulos W.B."/>
            <person name="Clum A."/>
            <person name="Lindquist E."/>
            <person name="Daum C."/>
            <person name="Ramamoorthy G.K."/>
            <person name="Gryganskyi A."/>
            <person name="Culley D."/>
            <person name="Magnuson J.K."/>
            <person name="James T.Y."/>
            <person name="O'Malley M.A."/>
            <person name="Stajich J.E."/>
            <person name="Spatafora J.W."/>
            <person name="Visel A."/>
            <person name="Grigoriev I.V."/>
        </authorList>
    </citation>
    <scope>NUCLEOTIDE SEQUENCE [LARGE SCALE GENOMIC DNA]</scope>
    <source>
        <strain evidence="2 3">JEL800</strain>
    </source>
</reference>
<dbReference type="GO" id="GO:0005737">
    <property type="term" value="C:cytoplasm"/>
    <property type="evidence" value="ECO:0007669"/>
    <property type="project" value="TreeGrafter"/>
</dbReference>
<organism evidence="2 3">
    <name type="scientific">Rhizoclosmatium globosum</name>
    <dbReference type="NCBI Taxonomy" id="329046"/>
    <lineage>
        <taxon>Eukaryota</taxon>
        <taxon>Fungi</taxon>
        <taxon>Fungi incertae sedis</taxon>
        <taxon>Chytridiomycota</taxon>
        <taxon>Chytridiomycota incertae sedis</taxon>
        <taxon>Chytridiomycetes</taxon>
        <taxon>Chytridiales</taxon>
        <taxon>Chytriomycetaceae</taxon>
        <taxon>Rhizoclosmatium</taxon>
    </lineage>
</organism>
<dbReference type="Pfam" id="PF03645">
    <property type="entry name" value="Tctex-1"/>
    <property type="match status" value="1"/>
</dbReference>
<dbReference type="InterPro" id="IPR005334">
    <property type="entry name" value="Tctex-1-like"/>
</dbReference>
<sequence length="116" mass="13156">MADVVGGQASNSNNYSIRPNYKQKFKQAAVTRIIHQILTERLTGVTYQSDSCSQWTREISDEIKAKLKALELQRYKFVVNVVIGEMRGEGVRMGCRCLWDSDTDSMAQDVFMNVSV</sequence>
<dbReference type="OrthoDB" id="10260741at2759"/>
<dbReference type="Gene3D" id="3.30.1140.40">
    <property type="entry name" value="Tctex-1"/>
    <property type="match status" value="1"/>
</dbReference>
<dbReference type="GO" id="GO:0045505">
    <property type="term" value="F:dynein intermediate chain binding"/>
    <property type="evidence" value="ECO:0007669"/>
    <property type="project" value="TreeGrafter"/>
</dbReference>
<evidence type="ECO:0000313" key="2">
    <source>
        <dbReference type="EMBL" id="ORY52506.1"/>
    </source>
</evidence>
<keyword evidence="3" id="KW-1185">Reference proteome</keyword>
<dbReference type="CDD" id="cd21459">
    <property type="entry name" value="DLC-like_TCTEX1D2"/>
    <property type="match status" value="1"/>
</dbReference>
<dbReference type="FunFam" id="3.30.1140.40:FF:000003">
    <property type="entry name" value="tctex1 domain-containing protein 2"/>
    <property type="match status" value="1"/>
</dbReference>
<comment type="similarity">
    <text evidence="1">Belongs to the dynein light chain Tctex-type family.</text>
</comment>
<accession>A0A1Y2D047</accession>
<protein>
    <submittedName>
        <fullName evidence="2">Tctex-1-domain-containing protein</fullName>
    </submittedName>
</protein>
<name>A0A1Y2D047_9FUNG</name>
<proteinExistence type="inferred from homology"/>
<dbReference type="InterPro" id="IPR038586">
    <property type="entry name" value="Tctex-1-like_sf"/>
</dbReference>
<gene>
    <name evidence="2" type="ORF">BCR33DRAFT_319288</name>
</gene>
<evidence type="ECO:0000256" key="1">
    <source>
        <dbReference type="ARBA" id="ARBA00005361"/>
    </source>
</evidence>
<dbReference type="EMBL" id="MCGO01000003">
    <property type="protein sequence ID" value="ORY52506.1"/>
    <property type="molecule type" value="Genomic_DNA"/>
</dbReference>
<dbReference type="GO" id="GO:0007018">
    <property type="term" value="P:microtubule-based movement"/>
    <property type="evidence" value="ECO:0007669"/>
    <property type="project" value="TreeGrafter"/>
</dbReference>
<dbReference type="PANTHER" id="PTHR21255:SF7">
    <property type="entry name" value="DYNEIN LIGHT CHAIN TCTEX-TYPE PROTEIN 2B"/>
    <property type="match status" value="1"/>
</dbReference>
<dbReference type="GO" id="GO:0005868">
    <property type="term" value="C:cytoplasmic dynein complex"/>
    <property type="evidence" value="ECO:0007669"/>
    <property type="project" value="TreeGrafter"/>
</dbReference>
<dbReference type="STRING" id="329046.A0A1Y2D047"/>